<evidence type="ECO:0000313" key="8">
    <source>
        <dbReference type="EMBL" id="MTI28475.1"/>
    </source>
</evidence>
<evidence type="ECO:0000256" key="1">
    <source>
        <dbReference type="ARBA" id="ARBA00004651"/>
    </source>
</evidence>
<keyword evidence="3" id="KW-1003">Cell membrane</keyword>
<keyword evidence="4 7" id="KW-0812">Transmembrane</keyword>
<comment type="subcellular location">
    <subcellularLocation>
        <location evidence="1">Cell membrane</location>
        <topology evidence="1">Multi-pass membrane protein</topology>
    </subcellularLocation>
</comment>
<evidence type="ECO:0000256" key="4">
    <source>
        <dbReference type="ARBA" id="ARBA00022692"/>
    </source>
</evidence>
<feature type="transmembrane region" description="Helical" evidence="7">
    <location>
        <begin position="189"/>
        <end position="212"/>
    </location>
</feature>
<gene>
    <name evidence="8" type="ORF">E1163_26195</name>
</gene>
<dbReference type="InterPro" id="IPR007140">
    <property type="entry name" value="DUF350"/>
</dbReference>
<accession>A0ABW9RZH4</accession>
<feature type="transmembrane region" description="Helical" evidence="7">
    <location>
        <begin position="218"/>
        <end position="240"/>
    </location>
</feature>
<name>A0ABW9RZH4_9BACT</name>
<dbReference type="PANTHER" id="PTHR40043:SF1">
    <property type="entry name" value="UPF0719 INNER MEMBRANE PROTEIN YJFL"/>
    <property type="match status" value="1"/>
</dbReference>
<evidence type="ECO:0000256" key="3">
    <source>
        <dbReference type="ARBA" id="ARBA00022475"/>
    </source>
</evidence>
<evidence type="ECO:0000313" key="9">
    <source>
        <dbReference type="Proteomes" id="UP000798808"/>
    </source>
</evidence>
<protein>
    <submittedName>
        <fullName evidence="8">DUF350 domain-containing protein</fullName>
    </submittedName>
</protein>
<keyword evidence="5 7" id="KW-1133">Transmembrane helix</keyword>
<evidence type="ECO:0000256" key="2">
    <source>
        <dbReference type="ARBA" id="ARBA00005779"/>
    </source>
</evidence>
<sequence length="287" mass="30901">MISILDGLLATLVYLVAAFLLFFIGKIIYQLFHPKVKVAHELVVNDNFAFSLAYVGYFIGLLLAIGSALMGESEGLVNDLIDIGIYGALSIILLNLSILINDKVILRHFSVKKEILEDRNSGTGVVEGAMAVATGLIILGAIHGEGHGEGGPIITALIYWALGQVLLFITALVYNAITPYNIHEHIEKDNVAVGIGFAGALIAIANLIRYALMHDFESWIITLEDVGIDVGIGLLFLPLARLLTDKILLPGQNLTDEIINQEHPNCGAALVEAFAYIGGSVLITWSL</sequence>
<proteinExistence type="inferred from homology"/>
<reference evidence="8 9" key="1">
    <citation type="submission" date="2019-02" db="EMBL/GenBank/DDBJ databases">
        <authorList>
            <person name="Goldberg S.R."/>
            <person name="Haltli B.A."/>
            <person name="Correa H."/>
            <person name="Russell K.G."/>
        </authorList>
    </citation>
    <scope>NUCLEOTIDE SEQUENCE [LARGE SCALE GENOMIC DNA]</scope>
    <source>
        <strain evidence="8 9">JCM 16186</strain>
    </source>
</reference>
<feature type="transmembrane region" description="Helical" evidence="7">
    <location>
        <begin position="12"/>
        <end position="32"/>
    </location>
</feature>
<feature type="transmembrane region" description="Helical" evidence="7">
    <location>
        <begin position="154"/>
        <end position="177"/>
    </location>
</feature>
<keyword evidence="6 7" id="KW-0472">Membrane</keyword>
<dbReference type="Proteomes" id="UP000798808">
    <property type="component" value="Unassembled WGS sequence"/>
</dbReference>
<dbReference type="Pfam" id="PF03994">
    <property type="entry name" value="DUF350"/>
    <property type="match status" value="2"/>
</dbReference>
<evidence type="ECO:0000256" key="7">
    <source>
        <dbReference type="SAM" id="Phobius"/>
    </source>
</evidence>
<keyword evidence="9" id="KW-1185">Reference proteome</keyword>
<feature type="transmembrane region" description="Helical" evidence="7">
    <location>
        <begin position="122"/>
        <end position="142"/>
    </location>
</feature>
<organism evidence="8 9">
    <name type="scientific">Fulvivirga kasyanovii</name>
    <dbReference type="NCBI Taxonomy" id="396812"/>
    <lineage>
        <taxon>Bacteria</taxon>
        <taxon>Pseudomonadati</taxon>
        <taxon>Bacteroidota</taxon>
        <taxon>Cytophagia</taxon>
        <taxon>Cytophagales</taxon>
        <taxon>Fulvivirgaceae</taxon>
        <taxon>Fulvivirga</taxon>
    </lineage>
</organism>
<dbReference type="EMBL" id="SMLW01000664">
    <property type="protein sequence ID" value="MTI28475.1"/>
    <property type="molecule type" value="Genomic_DNA"/>
</dbReference>
<dbReference type="RefSeq" id="WP_155176025.1">
    <property type="nucleotide sequence ID" value="NZ_BAAAFL010000003.1"/>
</dbReference>
<comment type="similarity">
    <text evidence="2">Belongs to the UPF0719 family.</text>
</comment>
<feature type="transmembrane region" description="Helical" evidence="7">
    <location>
        <begin position="83"/>
        <end position="101"/>
    </location>
</feature>
<evidence type="ECO:0000256" key="5">
    <source>
        <dbReference type="ARBA" id="ARBA00022989"/>
    </source>
</evidence>
<dbReference type="PANTHER" id="PTHR40043">
    <property type="entry name" value="UPF0719 INNER MEMBRANE PROTEIN YJFL"/>
    <property type="match status" value="1"/>
</dbReference>
<feature type="transmembrane region" description="Helical" evidence="7">
    <location>
        <begin position="52"/>
        <end position="71"/>
    </location>
</feature>
<evidence type="ECO:0000256" key="6">
    <source>
        <dbReference type="ARBA" id="ARBA00023136"/>
    </source>
</evidence>
<comment type="caution">
    <text evidence="8">The sequence shown here is derived from an EMBL/GenBank/DDBJ whole genome shotgun (WGS) entry which is preliminary data.</text>
</comment>